<dbReference type="Gene3D" id="2.30.30.90">
    <property type="match status" value="1"/>
</dbReference>
<name>K0YJN7_9ACTN</name>
<feature type="domain" description="Ferrous iron transporter FeoA-like" evidence="3">
    <location>
        <begin position="64"/>
        <end position="134"/>
    </location>
</feature>
<feature type="compositionally biased region" description="Basic and acidic residues" evidence="2">
    <location>
        <begin position="47"/>
        <end position="56"/>
    </location>
</feature>
<dbReference type="GO" id="GO:0046914">
    <property type="term" value="F:transition metal ion binding"/>
    <property type="evidence" value="ECO:0007669"/>
    <property type="project" value="InterPro"/>
</dbReference>
<accession>K0YJN7</accession>
<dbReference type="eggNOG" id="COG1918">
    <property type="taxonomic scope" value="Bacteria"/>
</dbReference>
<dbReference type="RefSeq" id="WP_009139551.1">
    <property type="nucleotide sequence ID" value="NZ_JH815198.1"/>
</dbReference>
<dbReference type="InterPro" id="IPR007167">
    <property type="entry name" value="Fe-transptr_FeoA-like"/>
</dbReference>
<gene>
    <name evidence="4" type="ORF">HMPREF9451_01353</name>
</gene>
<comment type="caution">
    <text evidence="4">The sequence shown here is derived from an EMBL/GenBank/DDBJ whole genome shotgun (WGS) entry which is preliminary data.</text>
</comment>
<dbReference type="PATRIC" id="fig|742818.3.peg.1421"/>
<protein>
    <recommendedName>
        <fullName evidence="3">Ferrous iron transporter FeoA-like domain-containing protein</fullName>
    </recommendedName>
</protein>
<sequence>MGIAAARNAIFSLRASKPRFRADAESKEASGPVSRRPEASADVLDLSSERGEERAVGRKAASSLPLAFVGAGNKARIEKVCGSEQMHHHLENLGFVEGAFVKVVSETAGNLIVEVKGAQVALDRHVALKIKMSL</sequence>
<dbReference type="EMBL" id="ADMD01000007">
    <property type="protein sequence ID" value="EJZ83832.1"/>
    <property type="molecule type" value="Genomic_DNA"/>
</dbReference>
<evidence type="ECO:0000313" key="4">
    <source>
        <dbReference type="EMBL" id="EJZ83832.1"/>
    </source>
</evidence>
<dbReference type="Proteomes" id="UP000006069">
    <property type="component" value="Unassembled WGS sequence"/>
</dbReference>
<reference evidence="4 5" key="1">
    <citation type="submission" date="2012-08" db="EMBL/GenBank/DDBJ databases">
        <title>The Genome Sequence of Slackia piriformis YIT 12062.</title>
        <authorList>
            <consortium name="The Broad Institute Genome Sequencing Platform"/>
            <person name="Earl A."/>
            <person name="Ward D."/>
            <person name="Feldgarden M."/>
            <person name="Gevers D."/>
            <person name="Morotomi M."/>
            <person name="Walker B."/>
            <person name="Young S.K."/>
            <person name="Zeng Q."/>
            <person name="Gargeya S."/>
            <person name="Fitzgerald M."/>
            <person name="Haas B."/>
            <person name="Abouelleil A."/>
            <person name="Alvarado L."/>
            <person name="Arachchi H.M."/>
            <person name="Berlin A.M."/>
            <person name="Chapman S.B."/>
            <person name="Goldberg J."/>
            <person name="Griggs A."/>
            <person name="Gujja S."/>
            <person name="Hansen M."/>
            <person name="Howarth C."/>
            <person name="Imamovic A."/>
            <person name="Larimer J."/>
            <person name="McCowen C."/>
            <person name="Montmayeur A."/>
            <person name="Murphy C."/>
            <person name="Neiman D."/>
            <person name="Pearson M."/>
            <person name="Priest M."/>
            <person name="Roberts A."/>
            <person name="Saif S."/>
            <person name="Shea T."/>
            <person name="Sisk P."/>
            <person name="Sykes S."/>
            <person name="Wortman J."/>
            <person name="Nusbaum C."/>
            <person name="Birren B."/>
        </authorList>
    </citation>
    <scope>NUCLEOTIDE SEQUENCE [LARGE SCALE GENOMIC DNA]</scope>
    <source>
        <strain evidence="4 5">YIT 12062</strain>
    </source>
</reference>
<evidence type="ECO:0000256" key="1">
    <source>
        <dbReference type="ARBA" id="ARBA00023004"/>
    </source>
</evidence>
<dbReference type="PANTHER" id="PTHR43151">
    <property type="entry name" value="FEOA FAMILY PROTEIN"/>
    <property type="match status" value="1"/>
</dbReference>
<dbReference type="OrthoDB" id="3175006at2"/>
<dbReference type="SMART" id="SM00899">
    <property type="entry name" value="FeoA"/>
    <property type="match status" value="1"/>
</dbReference>
<keyword evidence="5" id="KW-1185">Reference proteome</keyword>
<keyword evidence="1" id="KW-0408">Iron</keyword>
<dbReference type="InterPro" id="IPR008988">
    <property type="entry name" value="Transcriptional_repressor_C"/>
</dbReference>
<proteinExistence type="predicted"/>
<dbReference type="Pfam" id="PF04023">
    <property type="entry name" value="FeoA"/>
    <property type="match status" value="1"/>
</dbReference>
<dbReference type="InterPro" id="IPR038157">
    <property type="entry name" value="FeoA_core_dom"/>
</dbReference>
<dbReference type="InterPro" id="IPR053184">
    <property type="entry name" value="FeoA-like"/>
</dbReference>
<evidence type="ECO:0000259" key="3">
    <source>
        <dbReference type="SMART" id="SM00899"/>
    </source>
</evidence>
<dbReference type="AlphaFoldDB" id="K0YJN7"/>
<feature type="region of interest" description="Disordered" evidence="2">
    <location>
        <begin position="20"/>
        <end position="56"/>
    </location>
</feature>
<evidence type="ECO:0000256" key="2">
    <source>
        <dbReference type="SAM" id="MobiDB-lite"/>
    </source>
</evidence>
<dbReference type="SUPFAM" id="SSF50037">
    <property type="entry name" value="C-terminal domain of transcriptional repressors"/>
    <property type="match status" value="1"/>
</dbReference>
<dbReference type="InParanoid" id="K0YJN7"/>
<dbReference type="HOGENOM" id="CLU_1894800_0_0_11"/>
<organism evidence="4 5">
    <name type="scientific">Slackia piriformis YIT 12062</name>
    <dbReference type="NCBI Taxonomy" id="742818"/>
    <lineage>
        <taxon>Bacteria</taxon>
        <taxon>Bacillati</taxon>
        <taxon>Actinomycetota</taxon>
        <taxon>Coriobacteriia</taxon>
        <taxon>Eggerthellales</taxon>
        <taxon>Eggerthellaceae</taxon>
        <taxon>Slackia</taxon>
    </lineage>
</organism>
<dbReference type="PANTHER" id="PTHR43151:SF1">
    <property type="entry name" value="SSR2333 PROTEIN"/>
    <property type="match status" value="1"/>
</dbReference>
<evidence type="ECO:0000313" key="5">
    <source>
        <dbReference type="Proteomes" id="UP000006069"/>
    </source>
</evidence>